<evidence type="ECO:0000313" key="2">
    <source>
        <dbReference type="EMBL" id="KGE84810.1"/>
    </source>
</evidence>
<name>A0A098RY53_9BACT</name>
<protein>
    <submittedName>
        <fullName evidence="2">Uncharacterized protein</fullName>
    </submittedName>
</protein>
<dbReference type="AlphaFoldDB" id="A0A098RY53"/>
<keyword evidence="3" id="KW-1185">Reference proteome</keyword>
<gene>
    <name evidence="2" type="ORF">IX84_31725</name>
</gene>
<reference evidence="2 3" key="1">
    <citation type="journal article" date="2014" name="Int. J. Syst. Evol. Microbiol.">
        <title>Phaeodactylibacter xiamenensis gen. nov., sp. nov., a member of the family Saprospiraceae isolated from the marine alga Phaeodactylum tricornutum.</title>
        <authorList>
            <person name="Chen Z.Jr."/>
            <person name="Lei X."/>
            <person name="Lai Q."/>
            <person name="Li Y."/>
            <person name="Zhang B."/>
            <person name="Zhang J."/>
            <person name="Zhang H."/>
            <person name="Yang L."/>
            <person name="Zheng W."/>
            <person name="Tian Y."/>
            <person name="Yu Z."/>
            <person name="Xu H.Jr."/>
            <person name="Zheng T."/>
        </authorList>
    </citation>
    <scope>NUCLEOTIDE SEQUENCE [LARGE SCALE GENOMIC DNA]</scope>
    <source>
        <strain evidence="2 3">KD52</strain>
    </source>
</reference>
<feature type="repeat" description="TPR" evidence="1">
    <location>
        <begin position="83"/>
        <end position="116"/>
    </location>
</feature>
<dbReference type="InterPro" id="IPR019734">
    <property type="entry name" value="TPR_rpt"/>
</dbReference>
<dbReference type="PROSITE" id="PS50005">
    <property type="entry name" value="TPR"/>
    <property type="match status" value="1"/>
</dbReference>
<accession>A0A098RY53</accession>
<proteinExistence type="predicted"/>
<dbReference type="EMBL" id="JPOS01000129">
    <property type="protein sequence ID" value="KGE84810.1"/>
    <property type="molecule type" value="Genomic_DNA"/>
</dbReference>
<dbReference type="InterPro" id="IPR011990">
    <property type="entry name" value="TPR-like_helical_dom_sf"/>
</dbReference>
<dbReference type="OrthoDB" id="916447at2"/>
<dbReference type="Gene3D" id="1.25.40.10">
    <property type="entry name" value="Tetratricopeptide repeat domain"/>
    <property type="match status" value="1"/>
</dbReference>
<dbReference type="SMART" id="SM00028">
    <property type="entry name" value="TPR"/>
    <property type="match status" value="1"/>
</dbReference>
<evidence type="ECO:0000256" key="1">
    <source>
        <dbReference type="PROSITE-ProRule" id="PRU00339"/>
    </source>
</evidence>
<dbReference type="Pfam" id="PF00515">
    <property type="entry name" value="TPR_1"/>
    <property type="match status" value="1"/>
</dbReference>
<organism evidence="2 3">
    <name type="scientific">Phaeodactylibacter xiamenensis</name>
    <dbReference type="NCBI Taxonomy" id="1524460"/>
    <lineage>
        <taxon>Bacteria</taxon>
        <taxon>Pseudomonadati</taxon>
        <taxon>Bacteroidota</taxon>
        <taxon>Saprospiria</taxon>
        <taxon>Saprospirales</taxon>
        <taxon>Haliscomenobacteraceae</taxon>
        <taxon>Phaeodactylibacter</taxon>
    </lineage>
</organism>
<dbReference type="SUPFAM" id="SSF48452">
    <property type="entry name" value="TPR-like"/>
    <property type="match status" value="1"/>
</dbReference>
<dbReference type="STRING" id="1524460.IX84_31725"/>
<keyword evidence="1" id="KW-0802">TPR repeat</keyword>
<evidence type="ECO:0000313" key="3">
    <source>
        <dbReference type="Proteomes" id="UP000029736"/>
    </source>
</evidence>
<sequence>MIEYTSRIRKRQNHYFKGRDNEFNGKLEKAIEEYQLYSESLDSADKHIPYQWISKLYSRLGNTNDSLKYLEMYGDGCSPPKAAEVFKELGELCEKNELIQKALKSYQKAIKFNPNIGVKKKIESLKNKK</sequence>
<dbReference type="RefSeq" id="WP_044230318.1">
    <property type="nucleotide sequence ID" value="NZ_JPOS01000129.1"/>
</dbReference>
<comment type="caution">
    <text evidence="2">The sequence shown here is derived from an EMBL/GenBank/DDBJ whole genome shotgun (WGS) entry which is preliminary data.</text>
</comment>
<dbReference type="Proteomes" id="UP000029736">
    <property type="component" value="Unassembled WGS sequence"/>
</dbReference>